<evidence type="ECO:0000313" key="1">
    <source>
        <dbReference type="EMBL" id="JAH57975.1"/>
    </source>
</evidence>
<organism evidence="1">
    <name type="scientific">Anguilla anguilla</name>
    <name type="common">European freshwater eel</name>
    <name type="synonym">Muraena anguilla</name>
    <dbReference type="NCBI Taxonomy" id="7936"/>
    <lineage>
        <taxon>Eukaryota</taxon>
        <taxon>Metazoa</taxon>
        <taxon>Chordata</taxon>
        <taxon>Craniata</taxon>
        <taxon>Vertebrata</taxon>
        <taxon>Euteleostomi</taxon>
        <taxon>Actinopterygii</taxon>
        <taxon>Neopterygii</taxon>
        <taxon>Teleostei</taxon>
        <taxon>Anguilliformes</taxon>
        <taxon>Anguillidae</taxon>
        <taxon>Anguilla</taxon>
    </lineage>
</organism>
<sequence>MFAIIMRGEEKPVQSKCLIWCIFLHIVHLSAHKV</sequence>
<name>A0A0E9TYG4_ANGAN</name>
<dbReference type="EMBL" id="GBXM01038328">
    <property type="protein sequence ID" value="JAH70249.1"/>
    <property type="molecule type" value="Transcribed_RNA"/>
</dbReference>
<protein>
    <submittedName>
        <fullName evidence="1">Uncharacterized protein</fullName>
    </submittedName>
</protein>
<dbReference type="EMBL" id="GBXM01050602">
    <property type="protein sequence ID" value="JAH57975.1"/>
    <property type="molecule type" value="Transcribed_RNA"/>
</dbReference>
<reference evidence="1" key="1">
    <citation type="submission" date="2014-11" db="EMBL/GenBank/DDBJ databases">
        <authorList>
            <person name="Amaro Gonzalez C."/>
        </authorList>
    </citation>
    <scope>NUCLEOTIDE SEQUENCE</scope>
</reference>
<reference evidence="1" key="2">
    <citation type="journal article" date="2015" name="Fish Shellfish Immunol.">
        <title>Early steps in the European eel (Anguilla anguilla)-Vibrio vulnificus interaction in the gills: Role of the RtxA13 toxin.</title>
        <authorList>
            <person name="Callol A."/>
            <person name="Pajuelo D."/>
            <person name="Ebbesson L."/>
            <person name="Teles M."/>
            <person name="MacKenzie S."/>
            <person name="Amaro C."/>
        </authorList>
    </citation>
    <scope>NUCLEOTIDE SEQUENCE</scope>
</reference>
<accession>A0A0E9TYG4</accession>
<dbReference type="AlphaFoldDB" id="A0A0E9TYG4"/>
<proteinExistence type="predicted"/>